<dbReference type="InterPro" id="IPR007341">
    <property type="entry name" value="Transgly_assoc"/>
</dbReference>
<dbReference type="PANTHER" id="PTHR33884">
    <property type="entry name" value="UPF0410 PROTEIN YMGE"/>
    <property type="match status" value="1"/>
</dbReference>
<feature type="transmembrane region" description="Helical" evidence="7">
    <location>
        <begin position="27"/>
        <end position="51"/>
    </location>
</feature>
<gene>
    <name evidence="8" type="ORF">BJ983_001386</name>
</gene>
<evidence type="ECO:0000313" key="9">
    <source>
        <dbReference type="Proteomes" id="UP000535890"/>
    </source>
</evidence>
<organism evidence="8 9">
    <name type="scientific">Actinomycetospora corticicola</name>
    <dbReference type="NCBI Taxonomy" id="663602"/>
    <lineage>
        <taxon>Bacteria</taxon>
        <taxon>Bacillati</taxon>
        <taxon>Actinomycetota</taxon>
        <taxon>Actinomycetes</taxon>
        <taxon>Pseudonocardiales</taxon>
        <taxon>Pseudonocardiaceae</taxon>
        <taxon>Actinomycetospora</taxon>
    </lineage>
</organism>
<comment type="similarity">
    <text evidence="2">Belongs to the UPF0410 family.</text>
</comment>
<dbReference type="RefSeq" id="WP_179793145.1">
    <property type="nucleotide sequence ID" value="NZ_BAABHP010000004.1"/>
</dbReference>
<dbReference type="Pfam" id="PF04226">
    <property type="entry name" value="Transgly_assoc"/>
    <property type="match status" value="1"/>
</dbReference>
<evidence type="ECO:0000256" key="3">
    <source>
        <dbReference type="ARBA" id="ARBA00022475"/>
    </source>
</evidence>
<evidence type="ECO:0000256" key="5">
    <source>
        <dbReference type="ARBA" id="ARBA00022989"/>
    </source>
</evidence>
<dbReference type="AlphaFoldDB" id="A0A7Y9DTS7"/>
<keyword evidence="4 7" id="KW-0812">Transmembrane</keyword>
<evidence type="ECO:0000256" key="6">
    <source>
        <dbReference type="ARBA" id="ARBA00023136"/>
    </source>
</evidence>
<comment type="caution">
    <text evidence="8">The sequence shown here is derived from an EMBL/GenBank/DDBJ whole genome shotgun (WGS) entry which is preliminary data.</text>
</comment>
<keyword evidence="9" id="KW-1185">Reference proteome</keyword>
<dbReference type="GO" id="GO:0005886">
    <property type="term" value="C:plasma membrane"/>
    <property type="evidence" value="ECO:0007669"/>
    <property type="project" value="UniProtKB-SubCell"/>
</dbReference>
<protein>
    <submittedName>
        <fullName evidence="8">Putative membrane protein YeaQ/YmgE (Transglycosylase-associated protein family)</fullName>
    </submittedName>
</protein>
<accession>A0A7Y9DTS7</accession>
<dbReference type="EMBL" id="JACCBN010000001">
    <property type="protein sequence ID" value="NYD35284.1"/>
    <property type="molecule type" value="Genomic_DNA"/>
</dbReference>
<name>A0A7Y9DTS7_9PSEU</name>
<dbReference type="Proteomes" id="UP000535890">
    <property type="component" value="Unassembled WGS sequence"/>
</dbReference>
<evidence type="ECO:0000256" key="7">
    <source>
        <dbReference type="SAM" id="Phobius"/>
    </source>
</evidence>
<sequence>MGILGWIVLGLVVGALAKLVMPGDDPGGVIVTTLIGIVGALLGGFIGRALFGTGLGDFFDLRTWVLALLGSLILLGIYRLVTRRRART</sequence>
<keyword evidence="3" id="KW-1003">Cell membrane</keyword>
<comment type="subcellular location">
    <subcellularLocation>
        <location evidence="1">Cell membrane</location>
        <topology evidence="1">Multi-pass membrane protein</topology>
    </subcellularLocation>
</comment>
<proteinExistence type="inferred from homology"/>
<dbReference type="PANTHER" id="PTHR33884:SF3">
    <property type="entry name" value="UPF0410 PROTEIN YMGE"/>
    <property type="match status" value="1"/>
</dbReference>
<reference evidence="8 9" key="1">
    <citation type="submission" date="2020-07" db="EMBL/GenBank/DDBJ databases">
        <title>Sequencing the genomes of 1000 actinobacteria strains.</title>
        <authorList>
            <person name="Klenk H.-P."/>
        </authorList>
    </citation>
    <scope>NUCLEOTIDE SEQUENCE [LARGE SCALE GENOMIC DNA]</scope>
    <source>
        <strain evidence="8 9">DSM 45772</strain>
    </source>
</reference>
<keyword evidence="6 7" id="KW-0472">Membrane</keyword>
<evidence type="ECO:0000256" key="4">
    <source>
        <dbReference type="ARBA" id="ARBA00022692"/>
    </source>
</evidence>
<evidence type="ECO:0000256" key="2">
    <source>
        <dbReference type="ARBA" id="ARBA00011006"/>
    </source>
</evidence>
<feature type="transmembrane region" description="Helical" evidence="7">
    <location>
        <begin position="63"/>
        <end position="81"/>
    </location>
</feature>
<evidence type="ECO:0000256" key="1">
    <source>
        <dbReference type="ARBA" id="ARBA00004651"/>
    </source>
</evidence>
<evidence type="ECO:0000313" key="8">
    <source>
        <dbReference type="EMBL" id="NYD35284.1"/>
    </source>
</evidence>
<keyword evidence="5 7" id="KW-1133">Transmembrane helix</keyword>